<dbReference type="GO" id="GO:0005975">
    <property type="term" value="P:carbohydrate metabolic process"/>
    <property type="evidence" value="ECO:0007669"/>
    <property type="project" value="InterPro"/>
</dbReference>
<dbReference type="Pfam" id="PF09094">
    <property type="entry name" value="AmyA-A_glucT_m"/>
    <property type="match status" value="1"/>
</dbReference>
<dbReference type="RefSeq" id="WP_089375454.1">
    <property type="nucleotide sequence ID" value="NZ_FZOA01000005.1"/>
</dbReference>
<evidence type="ECO:0000313" key="7">
    <source>
        <dbReference type="Proteomes" id="UP000198305"/>
    </source>
</evidence>
<dbReference type="CDD" id="cd10793">
    <property type="entry name" value="GH57N_TLGT_like"/>
    <property type="match status" value="1"/>
</dbReference>
<reference evidence="7" key="1">
    <citation type="submission" date="2017-06" db="EMBL/GenBank/DDBJ databases">
        <authorList>
            <person name="Varghese N."/>
            <person name="Submissions S."/>
        </authorList>
    </citation>
    <scope>NUCLEOTIDE SEQUENCE [LARGE SCALE GENOMIC DNA]</scope>
    <source>
        <strain evidence="7">Ca-68</strain>
    </source>
</reference>
<name>A0A238ZKY9_9PROT</name>
<keyword evidence="2" id="KW-0119">Carbohydrate metabolism</keyword>
<feature type="domain" description="Alpha-amylase/4-alpha-glucanotransferase C-terminal" evidence="5">
    <location>
        <begin position="405"/>
        <end position="660"/>
    </location>
</feature>
<evidence type="ECO:0000256" key="1">
    <source>
        <dbReference type="ARBA" id="ARBA00006821"/>
    </source>
</evidence>
<evidence type="ECO:0000259" key="4">
    <source>
        <dbReference type="Pfam" id="PF09094"/>
    </source>
</evidence>
<dbReference type="GO" id="GO:0003824">
    <property type="term" value="F:catalytic activity"/>
    <property type="evidence" value="ECO:0007669"/>
    <property type="project" value="InterPro"/>
</dbReference>
<dbReference type="AlphaFoldDB" id="A0A238ZKY9"/>
<evidence type="ECO:0000259" key="5">
    <source>
        <dbReference type="Pfam" id="PF09095"/>
    </source>
</evidence>
<dbReference type="Pfam" id="PF03065">
    <property type="entry name" value="Glyco_hydro_57"/>
    <property type="match status" value="1"/>
</dbReference>
<dbReference type="InterPro" id="IPR011013">
    <property type="entry name" value="Gal_mutarotase_sf_dom"/>
</dbReference>
<feature type="domain" description="Alpha-amylase/4-alpha-glucanotransferase central" evidence="4">
    <location>
        <begin position="313"/>
        <end position="392"/>
    </location>
</feature>
<dbReference type="InterPro" id="IPR011330">
    <property type="entry name" value="Glyco_hydro/deAcase_b/a-brl"/>
</dbReference>
<dbReference type="InterPro" id="IPR015179">
    <property type="entry name" value="A-amylase/a-glucTrfase_C"/>
</dbReference>
<comment type="similarity">
    <text evidence="1">Belongs to the glycosyl hydrolase 57 family.</text>
</comment>
<dbReference type="InterPro" id="IPR052046">
    <property type="entry name" value="GH57_Enzymes"/>
</dbReference>
<protein>
    <submittedName>
        <fullName evidence="6">Alpha-amylase</fullName>
    </submittedName>
</protein>
<dbReference type="SUPFAM" id="SSF88713">
    <property type="entry name" value="Glycoside hydrolase/deacetylase"/>
    <property type="match status" value="1"/>
</dbReference>
<dbReference type="Proteomes" id="UP000198305">
    <property type="component" value="Unassembled WGS sequence"/>
</dbReference>
<organism evidence="6 7">
    <name type="scientific">Methylobacillus rhizosphaerae</name>
    <dbReference type="NCBI Taxonomy" id="551994"/>
    <lineage>
        <taxon>Bacteria</taxon>
        <taxon>Pseudomonadati</taxon>
        <taxon>Pseudomonadota</taxon>
        <taxon>Betaproteobacteria</taxon>
        <taxon>Nitrosomonadales</taxon>
        <taxon>Methylophilaceae</taxon>
        <taxon>Methylobacillus</taxon>
    </lineage>
</organism>
<keyword evidence="7" id="KW-1185">Reference proteome</keyword>
<evidence type="ECO:0000313" key="6">
    <source>
        <dbReference type="EMBL" id="SNR84065.1"/>
    </source>
</evidence>
<evidence type="ECO:0000259" key="3">
    <source>
        <dbReference type="Pfam" id="PF03065"/>
    </source>
</evidence>
<dbReference type="GO" id="GO:0030246">
    <property type="term" value="F:carbohydrate binding"/>
    <property type="evidence" value="ECO:0007669"/>
    <property type="project" value="InterPro"/>
</dbReference>
<dbReference type="InterPro" id="IPR028995">
    <property type="entry name" value="Glyco_hydro_57/38_cen_sf"/>
</dbReference>
<dbReference type="PANTHER" id="PTHR36306:SF1">
    <property type="entry name" value="ALPHA-AMYLASE-RELATED"/>
    <property type="match status" value="1"/>
</dbReference>
<dbReference type="Gene3D" id="2.70.98.10">
    <property type="match status" value="1"/>
</dbReference>
<dbReference type="Pfam" id="PF09095">
    <property type="entry name" value="AmyA-gluTrfs_C"/>
    <property type="match status" value="1"/>
</dbReference>
<dbReference type="PANTHER" id="PTHR36306">
    <property type="entry name" value="ALPHA-AMYLASE-RELATED-RELATED"/>
    <property type="match status" value="1"/>
</dbReference>
<proteinExistence type="inferred from homology"/>
<dbReference type="InterPro" id="IPR004300">
    <property type="entry name" value="Glyco_hydro_57_N"/>
</dbReference>
<evidence type="ECO:0000256" key="2">
    <source>
        <dbReference type="ARBA" id="ARBA00023277"/>
    </source>
</evidence>
<dbReference type="SUPFAM" id="SSF74650">
    <property type="entry name" value="Galactose mutarotase-like"/>
    <property type="match status" value="1"/>
</dbReference>
<gene>
    <name evidence="6" type="ORF">SAMN05192560_1337</name>
</gene>
<feature type="domain" description="Glycoside hydrolase family 57 N-terminal" evidence="3">
    <location>
        <begin position="24"/>
        <end position="270"/>
    </location>
</feature>
<dbReference type="EMBL" id="FZOA01000005">
    <property type="protein sequence ID" value="SNR84065.1"/>
    <property type="molecule type" value="Genomic_DNA"/>
</dbReference>
<dbReference type="OrthoDB" id="8476at2"/>
<dbReference type="InterPro" id="IPR015178">
    <property type="entry name" value="A-amylase/a-glucTrfase_central"/>
</dbReference>
<accession>A0A238ZKY9</accession>
<dbReference type="SUPFAM" id="SSF88688">
    <property type="entry name" value="Families 57/38 glycoside transferase middle domain"/>
    <property type="match status" value="1"/>
</dbReference>
<sequence length="672" mass="76981">MAKTVALLLGVHAHQPVGNFTSVLDDAHARCYGPFLRTVHEYPDFHFAIHISGWLLDYMIQHFPEDMALLRDMVARGQAELFGAGFTEPVLASIPVKDRIGQINTLSHRLKQAFGEVPQGAWLTERVWESTVVPALVDAGIRYVTVDDYHFMCTGHATNKLDGFYTTEEDGRQLDLFPISEALRYRLPFSPAHEVVEYLESLAQEDGQAAAVYFDDIEKFGIWPETYQWVYERGWLRQFIEGVLASDIIKPMRYCDYHQQAKKRGVVYLPTTSYIEMNEWTLPVPAAHHYADLVEQERQQQRYETSKPFVRGGIWRNFLMRYPESNWMHKRMLALSARYHALPEKQQTAEMLQALYEAQANDAYWHGLFGGLYLPHLRRAVYQALVRLESLLDEVEARSPQQVMDIDLDGHDEFFMQNGCLQAVIRLDGTASIAEFDSYKLKHNFADTLTRQTEHYHRRIHAAPEHQQQGGGISNPHEQMASKHEITPADLIVDEYRKALFCDSWHDHQGTSHRLQYMRDEHGGPGCEFAASLPGQASLLRKTFNLEQNQLVVQYTFASQELLEGRLRVELNLAMPSCDGPAGRFRQDEHILGGFGQPLVMENFQQLFLDDEVLGGTLELSSSIPCHYFSHPHFSVSQSEAGFEKVMQAVTIVLEWPVEQLGQEIFVHLKAI</sequence>
<dbReference type="Gene3D" id="3.20.110.20">
    <property type="match status" value="1"/>
</dbReference>
<dbReference type="InterPro" id="IPR014718">
    <property type="entry name" value="GH-type_carb-bd"/>
</dbReference>